<sequence length="97" mass="10604">MMYFFQSKRLFQYLATVAGTFSVLATGVNLAWTSPYLPVLLNSTEIPTTPTEGAWCAVMPLIGAPPGAFISAYLSDSIGRKFTMLLLAPIVFFSFIL</sequence>
<dbReference type="SUPFAM" id="SSF103473">
    <property type="entry name" value="MFS general substrate transporter"/>
    <property type="match status" value="1"/>
</dbReference>
<keyword evidence="8" id="KW-1185">Reference proteome</keyword>
<feature type="transmembrane region" description="Helical" evidence="5">
    <location>
        <begin position="12"/>
        <end position="32"/>
    </location>
</feature>
<feature type="transmembrane region" description="Helical" evidence="5">
    <location>
        <begin position="52"/>
        <end position="74"/>
    </location>
</feature>
<name>A0AAW1N2U9_POPJA</name>
<dbReference type="InterPro" id="IPR020846">
    <property type="entry name" value="MFS_dom"/>
</dbReference>
<evidence type="ECO:0000256" key="1">
    <source>
        <dbReference type="ARBA" id="ARBA00004141"/>
    </source>
</evidence>
<dbReference type="GO" id="GO:0016020">
    <property type="term" value="C:membrane"/>
    <property type="evidence" value="ECO:0007669"/>
    <property type="project" value="UniProtKB-SubCell"/>
</dbReference>
<protein>
    <recommendedName>
        <fullName evidence="6">Major facilitator superfamily (MFS) profile domain-containing protein</fullName>
    </recommendedName>
</protein>
<accession>A0AAW1N2U9</accession>
<dbReference type="PROSITE" id="PS50850">
    <property type="entry name" value="MFS"/>
    <property type="match status" value="1"/>
</dbReference>
<evidence type="ECO:0000313" key="8">
    <source>
        <dbReference type="Proteomes" id="UP001458880"/>
    </source>
</evidence>
<dbReference type="InterPro" id="IPR050549">
    <property type="entry name" value="MFS_Trehalose_Transporter"/>
</dbReference>
<dbReference type="AlphaFoldDB" id="A0AAW1N2U9"/>
<comment type="caution">
    <text evidence="7">The sequence shown here is derived from an EMBL/GenBank/DDBJ whole genome shotgun (WGS) entry which is preliminary data.</text>
</comment>
<feature type="domain" description="Major facilitator superfamily (MFS) profile" evidence="6">
    <location>
        <begin position="15"/>
        <end position="97"/>
    </location>
</feature>
<dbReference type="Proteomes" id="UP001458880">
    <property type="component" value="Unassembled WGS sequence"/>
</dbReference>
<keyword evidence="4 5" id="KW-0472">Membrane</keyword>
<evidence type="ECO:0000256" key="3">
    <source>
        <dbReference type="ARBA" id="ARBA00022989"/>
    </source>
</evidence>
<reference evidence="7 8" key="1">
    <citation type="journal article" date="2024" name="BMC Genomics">
        <title>De novo assembly and annotation of Popillia japonica's genome with initial clues to its potential as an invasive pest.</title>
        <authorList>
            <person name="Cucini C."/>
            <person name="Boschi S."/>
            <person name="Funari R."/>
            <person name="Cardaioli E."/>
            <person name="Iannotti N."/>
            <person name="Marturano G."/>
            <person name="Paoli F."/>
            <person name="Bruttini M."/>
            <person name="Carapelli A."/>
            <person name="Frati F."/>
            <person name="Nardi F."/>
        </authorList>
    </citation>
    <scope>NUCLEOTIDE SEQUENCE [LARGE SCALE GENOMIC DNA]</scope>
    <source>
        <strain evidence="7">DMR45628</strain>
    </source>
</reference>
<comment type="subcellular location">
    <subcellularLocation>
        <location evidence="1">Membrane</location>
        <topology evidence="1">Multi-pass membrane protein</topology>
    </subcellularLocation>
</comment>
<keyword evidence="2 5" id="KW-0812">Transmembrane</keyword>
<dbReference type="GO" id="GO:0022857">
    <property type="term" value="F:transmembrane transporter activity"/>
    <property type="evidence" value="ECO:0007669"/>
    <property type="project" value="InterPro"/>
</dbReference>
<dbReference type="Gene3D" id="1.20.1250.20">
    <property type="entry name" value="MFS general substrate transporter like domains"/>
    <property type="match status" value="1"/>
</dbReference>
<dbReference type="InterPro" id="IPR005829">
    <property type="entry name" value="Sugar_transporter_CS"/>
</dbReference>
<evidence type="ECO:0000256" key="5">
    <source>
        <dbReference type="SAM" id="Phobius"/>
    </source>
</evidence>
<dbReference type="EMBL" id="JASPKY010000012">
    <property type="protein sequence ID" value="KAK9753608.1"/>
    <property type="molecule type" value="Genomic_DNA"/>
</dbReference>
<dbReference type="PANTHER" id="PTHR48021">
    <property type="match status" value="1"/>
</dbReference>
<organism evidence="7 8">
    <name type="scientific">Popillia japonica</name>
    <name type="common">Japanese beetle</name>
    <dbReference type="NCBI Taxonomy" id="7064"/>
    <lineage>
        <taxon>Eukaryota</taxon>
        <taxon>Metazoa</taxon>
        <taxon>Ecdysozoa</taxon>
        <taxon>Arthropoda</taxon>
        <taxon>Hexapoda</taxon>
        <taxon>Insecta</taxon>
        <taxon>Pterygota</taxon>
        <taxon>Neoptera</taxon>
        <taxon>Endopterygota</taxon>
        <taxon>Coleoptera</taxon>
        <taxon>Polyphaga</taxon>
        <taxon>Scarabaeiformia</taxon>
        <taxon>Scarabaeidae</taxon>
        <taxon>Rutelinae</taxon>
        <taxon>Popillia</taxon>
    </lineage>
</organism>
<evidence type="ECO:0000313" key="7">
    <source>
        <dbReference type="EMBL" id="KAK9753608.1"/>
    </source>
</evidence>
<evidence type="ECO:0000259" key="6">
    <source>
        <dbReference type="PROSITE" id="PS50850"/>
    </source>
</evidence>
<dbReference type="InterPro" id="IPR036259">
    <property type="entry name" value="MFS_trans_sf"/>
</dbReference>
<evidence type="ECO:0000256" key="4">
    <source>
        <dbReference type="ARBA" id="ARBA00023136"/>
    </source>
</evidence>
<dbReference type="PROSITE" id="PS00216">
    <property type="entry name" value="SUGAR_TRANSPORT_1"/>
    <property type="match status" value="1"/>
</dbReference>
<keyword evidence="3 5" id="KW-1133">Transmembrane helix</keyword>
<evidence type="ECO:0000256" key="2">
    <source>
        <dbReference type="ARBA" id="ARBA00022692"/>
    </source>
</evidence>
<dbReference type="PANTHER" id="PTHR48021:SF46">
    <property type="entry name" value="MAJOR FACILITATOR SUPERFAMILY (MFS) PROFILE DOMAIN-CONTAINING PROTEIN"/>
    <property type="match status" value="1"/>
</dbReference>
<proteinExistence type="predicted"/>
<gene>
    <name evidence="7" type="ORF">QE152_g1940</name>
</gene>